<dbReference type="AlphaFoldDB" id="A0A938YCK5"/>
<dbReference type="Proteomes" id="UP000663792">
    <property type="component" value="Unassembled WGS sequence"/>
</dbReference>
<evidence type="ECO:0008006" key="4">
    <source>
        <dbReference type="Google" id="ProtNLM"/>
    </source>
</evidence>
<gene>
    <name evidence="2" type="ORF">JL106_12770</name>
</gene>
<evidence type="ECO:0000313" key="3">
    <source>
        <dbReference type="Proteomes" id="UP000663792"/>
    </source>
</evidence>
<proteinExistence type="predicted"/>
<dbReference type="RefSeq" id="WP_205261105.1">
    <property type="nucleotide sequence ID" value="NZ_JAERWK010000016.1"/>
</dbReference>
<reference evidence="2" key="1">
    <citation type="submission" date="2021-01" db="EMBL/GenBank/DDBJ databases">
        <title>YIM 132084 draft genome.</title>
        <authorList>
            <person name="An D."/>
        </authorList>
    </citation>
    <scope>NUCLEOTIDE SEQUENCE</scope>
    <source>
        <strain evidence="2">YIM 132084</strain>
    </source>
</reference>
<evidence type="ECO:0000313" key="2">
    <source>
        <dbReference type="EMBL" id="MBM9468152.1"/>
    </source>
</evidence>
<sequence length="53" mass="5860">MVGFLLLLLVVWIVLSVLGFVIKGLLWLGIIGVVLFVVTALIVAARRRSSIRR</sequence>
<evidence type="ECO:0000256" key="1">
    <source>
        <dbReference type="SAM" id="Phobius"/>
    </source>
</evidence>
<accession>A0A938YCK5</accession>
<keyword evidence="1" id="KW-1133">Transmembrane helix</keyword>
<name>A0A938YCK5_9ACTN</name>
<dbReference type="EMBL" id="JAERWK010000016">
    <property type="protein sequence ID" value="MBM9468152.1"/>
    <property type="molecule type" value="Genomic_DNA"/>
</dbReference>
<feature type="transmembrane region" description="Helical" evidence="1">
    <location>
        <begin position="29"/>
        <end position="45"/>
    </location>
</feature>
<keyword evidence="3" id="KW-1185">Reference proteome</keyword>
<organism evidence="2 3">
    <name type="scientific">Nakamurella leprariae</name>
    <dbReference type="NCBI Taxonomy" id="2803911"/>
    <lineage>
        <taxon>Bacteria</taxon>
        <taxon>Bacillati</taxon>
        <taxon>Actinomycetota</taxon>
        <taxon>Actinomycetes</taxon>
        <taxon>Nakamurellales</taxon>
        <taxon>Nakamurellaceae</taxon>
        <taxon>Nakamurella</taxon>
    </lineage>
</organism>
<keyword evidence="1" id="KW-0472">Membrane</keyword>
<protein>
    <recommendedName>
        <fullName evidence="4">LPXTG cell wall anchor domain-containing protein</fullName>
    </recommendedName>
</protein>
<comment type="caution">
    <text evidence="2">The sequence shown here is derived from an EMBL/GenBank/DDBJ whole genome shotgun (WGS) entry which is preliminary data.</text>
</comment>
<keyword evidence="1" id="KW-0812">Transmembrane</keyword>